<evidence type="ECO:0000256" key="1">
    <source>
        <dbReference type="ARBA" id="ARBA00023015"/>
    </source>
</evidence>
<accession>A0A1B1BNU9</accession>
<dbReference type="KEGG" id="cart:PA27867_3256"/>
<dbReference type="PANTHER" id="PTHR43132">
    <property type="entry name" value="ARSENICAL RESISTANCE OPERON REPRESSOR ARSR-RELATED"/>
    <property type="match status" value="1"/>
</dbReference>
<name>A0A1B1BNU9_9MICO</name>
<dbReference type="InterPro" id="IPR011991">
    <property type="entry name" value="ArsR-like_HTH"/>
</dbReference>
<dbReference type="PATRIC" id="fig|670052.7.peg.3351"/>
<dbReference type="GO" id="GO:0003700">
    <property type="term" value="F:DNA-binding transcription factor activity"/>
    <property type="evidence" value="ECO:0007669"/>
    <property type="project" value="InterPro"/>
</dbReference>
<dbReference type="PANTHER" id="PTHR43132:SF8">
    <property type="entry name" value="HTH-TYPE TRANSCRIPTIONAL REGULATOR KMTR"/>
    <property type="match status" value="1"/>
</dbReference>
<dbReference type="InterPro" id="IPR051011">
    <property type="entry name" value="Metal_resp_trans_reg"/>
</dbReference>
<evidence type="ECO:0000259" key="4">
    <source>
        <dbReference type="PROSITE" id="PS50987"/>
    </source>
</evidence>
<keyword evidence="6" id="KW-1185">Reference proteome</keyword>
<sequence>MTTRVVAAEGRGLTLVPTMFANRASVPSELDEPPLILYSARGQGVMWQTENPVTVAAVSALLGRTRTALLLALAEPASSTELGLRFGVSASAVNQHLRALRDGGLVTSTRYGHSMLYFRSELGAALIDHH</sequence>
<evidence type="ECO:0000313" key="5">
    <source>
        <dbReference type="EMBL" id="ANP74186.1"/>
    </source>
</evidence>
<keyword evidence="2" id="KW-0238">DNA-binding</keyword>
<dbReference type="PROSITE" id="PS50987">
    <property type="entry name" value="HTH_ARSR_2"/>
    <property type="match status" value="1"/>
</dbReference>
<dbReference type="GO" id="GO:0003677">
    <property type="term" value="F:DNA binding"/>
    <property type="evidence" value="ECO:0007669"/>
    <property type="project" value="UniProtKB-KW"/>
</dbReference>
<dbReference type="RefSeq" id="WP_236900746.1">
    <property type="nucleotide sequence ID" value="NZ_CP016282.1"/>
</dbReference>
<dbReference type="SUPFAM" id="SSF46785">
    <property type="entry name" value="Winged helix' DNA-binding domain"/>
    <property type="match status" value="1"/>
</dbReference>
<reference evidence="5 6" key="1">
    <citation type="submission" date="2016-06" db="EMBL/GenBank/DDBJ databases">
        <title>Genome sequencing of Cryobacterium arcticum PAMC 27867.</title>
        <authorList>
            <person name="Lee J."/>
            <person name="Kim O.-S."/>
        </authorList>
    </citation>
    <scope>NUCLEOTIDE SEQUENCE [LARGE SCALE GENOMIC DNA]</scope>
    <source>
        <strain evidence="5 6">PAMC 27867</strain>
    </source>
</reference>
<feature type="domain" description="HTH arsR-type" evidence="4">
    <location>
        <begin position="46"/>
        <end position="130"/>
    </location>
</feature>
<dbReference type="Gene3D" id="1.10.10.10">
    <property type="entry name" value="Winged helix-like DNA-binding domain superfamily/Winged helix DNA-binding domain"/>
    <property type="match status" value="1"/>
</dbReference>
<dbReference type="SMART" id="SM00418">
    <property type="entry name" value="HTH_ARSR"/>
    <property type="match status" value="1"/>
</dbReference>
<protein>
    <submittedName>
        <fullName evidence="5">Putative transcriptional regulator</fullName>
    </submittedName>
</protein>
<proteinExistence type="predicted"/>
<evidence type="ECO:0000256" key="2">
    <source>
        <dbReference type="ARBA" id="ARBA00023125"/>
    </source>
</evidence>
<evidence type="ECO:0000313" key="6">
    <source>
        <dbReference type="Proteomes" id="UP000092582"/>
    </source>
</evidence>
<keyword evidence="1" id="KW-0805">Transcription regulation</keyword>
<dbReference type="PRINTS" id="PR00778">
    <property type="entry name" value="HTHARSR"/>
</dbReference>
<dbReference type="CDD" id="cd00090">
    <property type="entry name" value="HTH_ARSR"/>
    <property type="match status" value="1"/>
</dbReference>
<dbReference type="InterPro" id="IPR036390">
    <property type="entry name" value="WH_DNA-bd_sf"/>
</dbReference>
<dbReference type="AlphaFoldDB" id="A0A1B1BNU9"/>
<dbReference type="InterPro" id="IPR001845">
    <property type="entry name" value="HTH_ArsR_DNA-bd_dom"/>
</dbReference>
<keyword evidence="3" id="KW-0804">Transcription</keyword>
<gene>
    <name evidence="5" type="ORF">PA27867_3256</name>
</gene>
<organism evidence="5 6">
    <name type="scientific">Cryobacterium arcticum</name>
    <dbReference type="NCBI Taxonomy" id="670052"/>
    <lineage>
        <taxon>Bacteria</taxon>
        <taxon>Bacillati</taxon>
        <taxon>Actinomycetota</taxon>
        <taxon>Actinomycetes</taxon>
        <taxon>Micrococcales</taxon>
        <taxon>Microbacteriaceae</taxon>
        <taxon>Cryobacterium</taxon>
    </lineage>
</organism>
<dbReference type="STRING" id="670052.PA27867_3256"/>
<evidence type="ECO:0000256" key="3">
    <source>
        <dbReference type="ARBA" id="ARBA00023163"/>
    </source>
</evidence>
<dbReference type="InterPro" id="IPR036388">
    <property type="entry name" value="WH-like_DNA-bd_sf"/>
</dbReference>
<dbReference type="EMBL" id="CP016282">
    <property type="protein sequence ID" value="ANP74186.1"/>
    <property type="molecule type" value="Genomic_DNA"/>
</dbReference>
<dbReference type="Proteomes" id="UP000092582">
    <property type="component" value="Chromosome 1"/>
</dbReference>
<dbReference type="Pfam" id="PF12840">
    <property type="entry name" value="HTH_20"/>
    <property type="match status" value="1"/>
</dbReference>